<accession>A0ABQ9YJK6</accession>
<dbReference type="InterPro" id="IPR016024">
    <property type="entry name" value="ARM-type_fold"/>
</dbReference>
<dbReference type="EMBL" id="JARBJD010000004">
    <property type="protein sequence ID" value="KAK2963945.1"/>
    <property type="molecule type" value="Genomic_DNA"/>
</dbReference>
<name>A0ABQ9YJK6_9EUKA</name>
<dbReference type="InterPro" id="IPR011989">
    <property type="entry name" value="ARM-like"/>
</dbReference>
<reference evidence="2 3" key="1">
    <citation type="journal article" date="2022" name="bioRxiv">
        <title>Genomics of Preaxostyla Flagellates Illuminates Evolutionary Transitions and the Path Towards Mitochondrial Loss.</title>
        <authorList>
            <person name="Novak L.V.F."/>
            <person name="Treitli S.C."/>
            <person name="Pyrih J."/>
            <person name="Halakuc P."/>
            <person name="Pipaliya S.V."/>
            <person name="Vacek V."/>
            <person name="Brzon O."/>
            <person name="Soukal P."/>
            <person name="Eme L."/>
            <person name="Dacks J.B."/>
            <person name="Karnkowska A."/>
            <person name="Elias M."/>
            <person name="Hampl V."/>
        </authorList>
    </citation>
    <scope>NUCLEOTIDE SEQUENCE [LARGE SCALE GENOMIC DNA]</scope>
    <source>
        <strain evidence="2">NAU3</strain>
        <tissue evidence="2">Gut</tissue>
    </source>
</reference>
<dbReference type="Gene3D" id="1.25.10.10">
    <property type="entry name" value="Leucine-rich Repeat Variant"/>
    <property type="match status" value="1"/>
</dbReference>
<evidence type="ECO:0000313" key="3">
    <source>
        <dbReference type="Proteomes" id="UP001281761"/>
    </source>
</evidence>
<evidence type="ECO:0000313" key="2">
    <source>
        <dbReference type="EMBL" id="KAK2963945.1"/>
    </source>
</evidence>
<evidence type="ECO:0000256" key="1">
    <source>
        <dbReference type="PROSITE-ProRule" id="PRU00259"/>
    </source>
</evidence>
<organism evidence="2 3">
    <name type="scientific">Blattamonas nauphoetae</name>
    <dbReference type="NCBI Taxonomy" id="2049346"/>
    <lineage>
        <taxon>Eukaryota</taxon>
        <taxon>Metamonada</taxon>
        <taxon>Preaxostyla</taxon>
        <taxon>Oxymonadida</taxon>
        <taxon>Blattamonas</taxon>
    </lineage>
</organism>
<dbReference type="InterPro" id="IPR000225">
    <property type="entry name" value="Armadillo"/>
</dbReference>
<dbReference type="PROSITE" id="PS50176">
    <property type="entry name" value="ARM_REPEAT"/>
    <property type="match status" value="1"/>
</dbReference>
<feature type="repeat" description="ARM" evidence="1">
    <location>
        <begin position="87"/>
        <end position="115"/>
    </location>
</feature>
<dbReference type="SUPFAM" id="SSF48371">
    <property type="entry name" value="ARM repeat"/>
    <property type="match status" value="1"/>
</dbReference>
<dbReference type="Proteomes" id="UP001281761">
    <property type="component" value="Unassembled WGS sequence"/>
</dbReference>
<sequence length="340" mass="38765">MLQTLMSGPLLNGRTPACPPLKGNLLSFSEKTVVFQSLVATVKFQPVLDDTLEVQAVKFLQFVTPYDEESAADFISHLASPSDSLTNFVQSIVVLLSSPNRAITTAAMTMLHNLTLGCSAKEFLALVKADIIPQLVISLNPLSISVPDYEIIHTYLMGTIFNSVWLPTPNGLRQLDIKDRNEEQAVQETIFQQVLVPSEQYIWHLCVNRFSIIDGEQSRQFMTLLTRLFGISPYYQPTMDFILHMPIVLTIPSCLTFFETDEQISSVLSYLVFAQRDWNKKGGEVRQIWKTVHRMLRMEGIEDVIEEKLRNNRFGELGHWIVYYSKEWNIMLGMNVPKQK</sequence>
<keyword evidence="3" id="KW-1185">Reference proteome</keyword>
<protein>
    <submittedName>
        <fullName evidence="2">Uncharacterized protein</fullName>
    </submittedName>
</protein>
<gene>
    <name evidence="2" type="ORF">BLNAU_1022</name>
</gene>
<proteinExistence type="predicted"/>
<comment type="caution">
    <text evidence="2">The sequence shown here is derived from an EMBL/GenBank/DDBJ whole genome shotgun (WGS) entry which is preliminary data.</text>
</comment>